<evidence type="ECO:0000256" key="4">
    <source>
        <dbReference type="ARBA" id="ARBA00023180"/>
    </source>
</evidence>
<dbReference type="GO" id="GO:0005576">
    <property type="term" value="C:extracellular region"/>
    <property type="evidence" value="ECO:0007669"/>
    <property type="project" value="UniProtKB-SubCell"/>
</dbReference>
<evidence type="ECO:0000256" key="2">
    <source>
        <dbReference type="ARBA" id="ARBA00022525"/>
    </source>
</evidence>
<dbReference type="EMBL" id="DQ065886">
    <property type="protein sequence ID" value="AAY66523.1"/>
    <property type="molecule type" value="mRNA"/>
</dbReference>
<dbReference type="AlphaFoldDB" id="Q4PN87"/>
<proteinExistence type="evidence at transcript level"/>
<keyword evidence="4" id="KW-0325">Glycoprotein</keyword>
<evidence type="ECO:0000256" key="6">
    <source>
        <dbReference type="SAM" id="MobiDB-lite"/>
    </source>
</evidence>
<reference evidence="8" key="2">
    <citation type="journal article" date="2006" name="Insect Biochem. Mol. Biol.">
        <title>An annotated catalog of salivary gland transcripts from Ixodes scapularis ticks.</title>
        <authorList>
            <person name="Ribeiro J.M."/>
            <person name="Alarcon-Chaidez F."/>
            <person name="Francischetti I.M."/>
            <person name="Mans B.J."/>
            <person name="Mather T.N."/>
            <person name="Valenzuela J.G."/>
            <person name="Wikel S.K."/>
        </authorList>
    </citation>
    <scope>NUCLEOTIDE SEQUENCE</scope>
    <source>
        <strain evidence="8">IS-18-24-clu362</strain>
        <tissue evidence="8">Salivary glands</tissue>
    </source>
</reference>
<evidence type="ECO:0000256" key="1">
    <source>
        <dbReference type="ARBA" id="ARBA00004613"/>
    </source>
</evidence>
<feature type="chain" id="PRO_5004241065" evidence="7">
    <location>
        <begin position="19"/>
        <end position="153"/>
    </location>
</feature>
<comment type="similarity">
    <text evidence="5">Belongs to the salp15 family.</text>
</comment>
<evidence type="ECO:0000256" key="5">
    <source>
        <dbReference type="ARBA" id="ARBA00034321"/>
    </source>
</evidence>
<feature type="signal peptide" evidence="7">
    <location>
        <begin position="1"/>
        <end position="18"/>
    </location>
</feature>
<name>Q4PN87_IXOSC</name>
<feature type="region of interest" description="Disordered" evidence="6">
    <location>
        <begin position="25"/>
        <end position="57"/>
    </location>
</feature>
<accession>Q4PN87</accession>
<sequence length="153" mass="16750">MFTLKFFILFLLAALCFADTSASGAADEPSPNGDADSENGTPSAANDAGESKLAAAREKSKNFKEAVGLPSWIDDPTTFMDTLIKRCHDPLPTWETIRNETINWEKCTFTCKHNSNEHEQKLPENTPCGIDKKCQNGTCLQQPTIPAALPSCR</sequence>
<dbReference type="Pfam" id="PF12115">
    <property type="entry name" value="Salp15"/>
    <property type="match status" value="1"/>
</dbReference>
<evidence type="ECO:0000256" key="7">
    <source>
        <dbReference type="SAM" id="SignalP"/>
    </source>
</evidence>
<evidence type="ECO:0000256" key="3">
    <source>
        <dbReference type="ARBA" id="ARBA00022729"/>
    </source>
</evidence>
<organism evidence="8">
    <name type="scientific">Ixodes scapularis</name>
    <name type="common">Black-legged tick</name>
    <name type="synonym">Deer tick</name>
    <dbReference type="NCBI Taxonomy" id="6945"/>
    <lineage>
        <taxon>Eukaryota</taxon>
        <taxon>Metazoa</taxon>
        <taxon>Ecdysozoa</taxon>
        <taxon>Arthropoda</taxon>
        <taxon>Chelicerata</taxon>
        <taxon>Arachnida</taxon>
        <taxon>Acari</taxon>
        <taxon>Parasitiformes</taxon>
        <taxon>Ixodida</taxon>
        <taxon>Ixodoidea</taxon>
        <taxon>Ixodidae</taxon>
        <taxon>Ixodinae</taxon>
        <taxon>Ixodes</taxon>
    </lineage>
</organism>
<comment type="subcellular location">
    <subcellularLocation>
        <location evidence="1">Secreted</location>
    </subcellularLocation>
</comment>
<reference evidence="8" key="1">
    <citation type="submission" date="2005-05" db="EMBL/GenBank/DDBJ databases">
        <authorList>
            <person name="Tseng H.-P."/>
            <person name="Hseu T.-H."/>
            <person name="Buhler D.R."/>
            <person name="Wang W.-D."/>
            <person name="Tsai H.-L."/>
            <person name="Hu C.-H."/>
        </authorList>
    </citation>
    <scope>NUCLEOTIDE SEQUENCE</scope>
    <source>
        <strain evidence="8">IS-18-24-clu362</strain>
        <tissue evidence="8">Salivary glands</tissue>
    </source>
</reference>
<dbReference type="InterPro" id="IPR021971">
    <property type="entry name" value="Salp15"/>
</dbReference>
<keyword evidence="3 7" id="KW-0732">Signal</keyword>
<dbReference type="VEuPathDB" id="VectorBase:ISCP_001292"/>
<evidence type="ECO:0000313" key="8">
    <source>
        <dbReference type="EMBL" id="AAY66523.1"/>
    </source>
</evidence>
<keyword evidence="2" id="KW-0964">Secreted</keyword>
<protein>
    <submittedName>
        <fullName evidence="8">Putative secreted salivary protein</fullName>
    </submittedName>
</protein>